<proteinExistence type="predicted"/>
<dbReference type="SUPFAM" id="SSF50022">
    <property type="entry name" value="ISP domain"/>
    <property type="match status" value="1"/>
</dbReference>
<dbReference type="PROSITE" id="PS51296">
    <property type="entry name" value="RIESKE"/>
    <property type="match status" value="1"/>
</dbReference>
<dbReference type="GO" id="GO:0051537">
    <property type="term" value="F:2 iron, 2 sulfur cluster binding"/>
    <property type="evidence" value="ECO:0007669"/>
    <property type="project" value="UniProtKB-KW"/>
</dbReference>
<dbReference type="InterPro" id="IPR017941">
    <property type="entry name" value="Rieske_2Fe-2S"/>
</dbReference>
<keyword evidence="4" id="KW-0411">Iron-sulfur</keyword>
<accession>A0A316HHY4</accession>
<keyword evidence="2" id="KW-0479">Metal-binding</keyword>
<dbReference type="EMBL" id="QGHA01000004">
    <property type="protein sequence ID" value="PWK77875.1"/>
    <property type="molecule type" value="Genomic_DNA"/>
</dbReference>
<evidence type="ECO:0000256" key="1">
    <source>
        <dbReference type="ARBA" id="ARBA00022714"/>
    </source>
</evidence>
<name>A0A316HHY4_9SPHI</name>
<dbReference type="GO" id="GO:0046872">
    <property type="term" value="F:metal ion binding"/>
    <property type="evidence" value="ECO:0007669"/>
    <property type="project" value="UniProtKB-KW"/>
</dbReference>
<sequence length="137" mass="14464">MRQLTIILLVAISCFSCGKATDNVPSIPVNYQAALGTPALSPLNVAGGTVVINGYGVAGLIIYRKINGTYAAYDRCSSYQPEKKCACTPDGTGFTVTDQCSGSKFSLEDGTPVKAPATKALRSYRVSVTQFEIQVSN</sequence>
<evidence type="ECO:0000313" key="6">
    <source>
        <dbReference type="EMBL" id="PWK77875.1"/>
    </source>
</evidence>
<dbReference type="InterPro" id="IPR036922">
    <property type="entry name" value="Rieske_2Fe-2S_sf"/>
</dbReference>
<dbReference type="Gene3D" id="2.102.10.10">
    <property type="entry name" value="Rieske [2Fe-2S] iron-sulphur domain"/>
    <property type="match status" value="1"/>
</dbReference>
<keyword evidence="7" id="KW-1185">Reference proteome</keyword>
<comment type="caution">
    <text evidence="6">The sequence shown here is derived from an EMBL/GenBank/DDBJ whole genome shotgun (WGS) entry which is preliminary data.</text>
</comment>
<gene>
    <name evidence="6" type="ORF">LX99_02760</name>
</gene>
<keyword evidence="1" id="KW-0001">2Fe-2S</keyword>
<evidence type="ECO:0000256" key="3">
    <source>
        <dbReference type="ARBA" id="ARBA00023004"/>
    </source>
</evidence>
<evidence type="ECO:0000313" key="7">
    <source>
        <dbReference type="Proteomes" id="UP000245678"/>
    </source>
</evidence>
<reference evidence="6 7" key="1">
    <citation type="submission" date="2018-05" db="EMBL/GenBank/DDBJ databases">
        <title>Genomic Encyclopedia of Archaeal and Bacterial Type Strains, Phase II (KMG-II): from individual species to whole genera.</title>
        <authorList>
            <person name="Goeker M."/>
        </authorList>
    </citation>
    <scope>NUCLEOTIDE SEQUENCE [LARGE SCALE GENOMIC DNA]</scope>
    <source>
        <strain evidence="6 7">DSM 19975</strain>
    </source>
</reference>
<feature type="domain" description="Rieske" evidence="5">
    <location>
        <begin position="60"/>
        <end position="135"/>
    </location>
</feature>
<evidence type="ECO:0000259" key="5">
    <source>
        <dbReference type="PROSITE" id="PS51296"/>
    </source>
</evidence>
<dbReference type="Proteomes" id="UP000245678">
    <property type="component" value="Unassembled WGS sequence"/>
</dbReference>
<evidence type="ECO:0000256" key="4">
    <source>
        <dbReference type="ARBA" id="ARBA00023014"/>
    </source>
</evidence>
<keyword evidence="3" id="KW-0408">Iron</keyword>
<evidence type="ECO:0000256" key="2">
    <source>
        <dbReference type="ARBA" id="ARBA00022723"/>
    </source>
</evidence>
<dbReference type="AlphaFoldDB" id="A0A316HHY4"/>
<protein>
    <submittedName>
        <fullName evidence="6">Nitrite reductase/ring-hydroxylating ferredoxin subunit</fullName>
    </submittedName>
</protein>
<organism evidence="6 7">
    <name type="scientific">Mucilaginibacter oryzae</name>
    <dbReference type="NCBI Taxonomy" id="468058"/>
    <lineage>
        <taxon>Bacteria</taxon>
        <taxon>Pseudomonadati</taxon>
        <taxon>Bacteroidota</taxon>
        <taxon>Sphingobacteriia</taxon>
        <taxon>Sphingobacteriales</taxon>
        <taxon>Sphingobacteriaceae</taxon>
        <taxon>Mucilaginibacter</taxon>
    </lineage>
</organism>
<dbReference type="RefSeq" id="WP_109608370.1">
    <property type="nucleotide sequence ID" value="NZ_QGHA01000004.1"/>
</dbReference>